<evidence type="ECO:0000313" key="3">
    <source>
        <dbReference type="Proteomes" id="UP000676169"/>
    </source>
</evidence>
<protein>
    <submittedName>
        <fullName evidence="2">Uncharacterized protein</fullName>
    </submittedName>
</protein>
<keyword evidence="1" id="KW-1133">Transmembrane helix</keyword>
<dbReference type="AlphaFoldDB" id="A0A975IZL7"/>
<reference evidence="2" key="1">
    <citation type="submission" date="2021-04" db="EMBL/GenBank/DDBJ databases">
        <title>Luteolibacter sp. 32A isolated from the skin of an Anderson's salamander (Ambystoma andersonii).</title>
        <authorList>
            <person name="Spergser J."/>
            <person name="Busse H.-J."/>
        </authorList>
    </citation>
    <scope>NUCLEOTIDE SEQUENCE</scope>
    <source>
        <strain evidence="2">32A</strain>
    </source>
</reference>
<feature type="transmembrane region" description="Helical" evidence="1">
    <location>
        <begin position="87"/>
        <end position="109"/>
    </location>
</feature>
<sequence>MKFYIRQSESGDIRGPFSREEIERQLPREIDRKNYLALADRGVRPENVGHQSGWVPLIALFPKIDIAPSKPSRYATERMWIDGLSRCVILVTLGTALYQLYTAMALPLVPFWPVAWSALGTASVGCLGALGVRYLIRILADIAEAQSERKDG</sequence>
<gene>
    <name evidence="2" type="ORF">KBB96_00730</name>
</gene>
<dbReference type="Proteomes" id="UP000676169">
    <property type="component" value="Chromosome"/>
</dbReference>
<dbReference type="EMBL" id="CP073100">
    <property type="protein sequence ID" value="QUE51437.1"/>
    <property type="molecule type" value="Genomic_DNA"/>
</dbReference>
<dbReference type="RefSeq" id="WP_211631576.1">
    <property type="nucleotide sequence ID" value="NZ_CP073100.1"/>
</dbReference>
<keyword evidence="1" id="KW-0812">Transmembrane</keyword>
<keyword evidence="1" id="KW-0472">Membrane</keyword>
<keyword evidence="3" id="KW-1185">Reference proteome</keyword>
<proteinExistence type="predicted"/>
<name>A0A975IZL7_9BACT</name>
<feature type="transmembrane region" description="Helical" evidence="1">
    <location>
        <begin position="115"/>
        <end position="136"/>
    </location>
</feature>
<evidence type="ECO:0000313" key="2">
    <source>
        <dbReference type="EMBL" id="QUE51437.1"/>
    </source>
</evidence>
<accession>A0A975IZL7</accession>
<organism evidence="2 3">
    <name type="scientific">Luteolibacter ambystomatis</name>
    <dbReference type="NCBI Taxonomy" id="2824561"/>
    <lineage>
        <taxon>Bacteria</taxon>
        <taxon>Pseudomonadati</taxon>
        <taxon>Verrucomicrobiota</taxon>
        <taxon>Verrucomicrobiia</taxon>
        <taxon>Verrucomicrobiales</taxon>
        <taxon>Verrucomicrobiaceae</taxon>
        <taxon>Luteolibacter</taxon>
    </lineage>
</organism>
<dbReference type="KEGG" id="lamb:KBB96_00730"/>
<evidence type="ECO:0000256" key="1">
    <source>
        <dbReference type="SAM" id="Phobius"/>
    </source>
</evidence>